<dbReference type="Proteomes" id="UP001258017">
    <property type="component" value="Unassembled WGS sequence"/>
</dbReference>
<proteinExistence type="predicted"/>
<accession>A0AAD9VU75</accession>
<reference evidence="1" key="1">
    <citation type="submission" date="2021-08" db="EMBL/GenBank/DDBJ databases">
        <authorList>
            <person name="Misof B."/>
            <person name="Oliver O."/>
            <person name="Podsiadlowski L."/>
            <person name="Donath A."/>
            <person name="Peters R."/>
            <person name="Mayer C."/>
            <person name="Rust J."/>
            <person name="Gunkel S."/>
            <person name="Lesny P."/>
            <person name="Martin S."/>
            <person name="Oeyen J.P."/>
            <person name="Petersen M."/>
            <person name="Panagiotis P."/>
            <person name="Wilbrandt J."/>
            <person name="Tanja T."/>
        </authorList>
    </citation>
    <scope>NUCLEOTIDE SEQUENCE</scope>
    <source>
        <strain evidence="1">GBR_01_08_01A</strain>
        <tissue evidence="1">Thorax + abdomen</tissue>
    </source>
</reference>
<dbReference type="PANTHER" id="PTHR13338:SF4">
    <property type="entry name" value="NADH DEHYDROGENASE [UBIQUINONE] 1 ALPHA SUBCOMPLEX ASSEMBLY FACTOR 4"/>
    <property type="match status" value="1"/>
</dbReference>
<organism evidence="1 2">
    <name type="scientific">Odynerus spinipes</name>
    <dbReference type="NCBI Taxonomy" id="1348599"/>
    <lineage>
        <taxon>Eukaryota</taxon>
        <taxon>Metazoa</taxon>
        <taxon>Ecdysozoa</taxon>
        <taxon>Arthropoda</taxon>
        <taxon>Hexapoda</taxon>
        <taxon>Insecta</taxon>
        <taxon>Pterygota</taxon>
        <taxon>Neoptera</taxon>
        <taxon>Endopterygota</taxon>
        <taxon>Hymenoptera</taxon>
        <taxon>Apocrita</taxon>
        <taxon>Aculeata</taxon>
        <taxon>Vespoidea</taxon>
        <taxon>Vespidae</taxon>
        <taxon>Eumeninae</taxon>
        <taxon>Odynerus</taxon>
    </lineage>
</organism>
<name>A0AAD9VU75_9HYME</name>
<sequence length="230" mass="27228">MGLLVAKLKRPLRTFNIESRVNTILSKDKPIPAPKYDATIKQIKLAQKVHPDFLKTHYEKDLKFDEYLKNVYVTSTDPKVNTLNEPNPDRPLPKSRTSEDFEFGFFMPETVPEGRCTLKQIFDILIRHKEDSVKYSVDVLATEYKLDKETVEKLLNYYKLYHLILPDKDDYKAEEKWYVEQLKTIKRLEKKVRDVLIIKDVYINLQNMIVNITDLNMSSYRIHINIMQDV</sequence>
<gene>
    <name evidence="1" type="ORF">KPH14_010943</name>
</gene>
<dbReference type="GO" id="GO:0005739">
    <property type="term" value="C:mitochondrion"/>
    <property type="evidence" value="ECO:0007669"/>
    <property type="project" value="TreeGrafter"/>
</dbReference>
<dbReference type="GO" id="GO:0032981">
    <property type="term" value="P:mitochondrial respiratory chain complex I assembly"/>
    <property type="evidence" value="ECO:0007669"/>
    <property type="project" value="InterPro"/>
</dbReference>
<evidence type="ECO:0000313" key="2">
    <source>
        <dbReference type="Proteomes" id="UP001258017"/>
    </source>
</evidence>
<keyword evidence="2" id="KW-1185">Reference proteome</keyword>
<dbReference type="PANTHER" id="PTHR13338">
    <property type="entry name" value="UPF0240 PROTEIN"/>
    <property type="match status" value="1"/>
</dbReference>
<reference evidence="1" key="2">
    <citation type="journal article" date="2023" name="Commun. Biol.">
        <title>Intrasexual cuticular hydrocarbon dimorphism in a wasp sheds light on hydrocarbon biosynthesis genes in Hymenoptera.</title>
        <authorList>
            <person name="Moris V.C."/>
            <person name="Podsiadlowski L."/>
            <person name="Martin S."/>
            <person name="Oeyen J.P."/>
            <person name="Donath A."/>
            <person name="Petersen M."/>
            <person name="Wilbrandt J."/>
            <person name="Misof B."/>
            <person name="Liedtke D."/>
            <person name="Thamm M."/>
            <person name="Scheiner R."/>
            <person name="Schmitt T."/>
            <person name="Niehuis O."/>
        </authorList>
    </citation>
    <scope>NUCLEOTIDE SEQUENCE</scope>
    <source>
        <strain evidence="1">GBR_01_08_01A</strain>
    </source>
</reference>
<protein>
    <submittedName>
        <fullName evidence="1">Uncharacterized protein</fullName>
    </submittedName>
</protein>
<dbReference type="InterPro" id="IPR009622">
    <property type="entry name" value="NDUFAF4"/>
</dbReference>
<dbReference type="EMBL" id="JAIFRP010000008">
    <property type="protein sequence ID" value="KAK2586969.1"/>
    <property type="molecule type" value="Genomic_DNA"/>
</dbReference>
<comment type="caution">
    <text evidence="1">The sequence shown here is derived from an EMBL/GenBank/DDBJ whole genome shotgun (WGS) entry which is preliminary data.</text>
</comment>
<dbReference type="Pfam" id="PF06784">
    <property type="entry name" value="UPF0240"/>
    <property type="match status" value="1"/>
</dbReference>
<evidence type="ECO:0000313" key="1">
    <source>
        <dbReference type="EMBL" id="KAK2586969.1"/>
    </source>
</evidence>
<dbReference type="AlphaFoldDB" id="A0AAD9VU75"/>